<comment type="caution">
    <text evidence="8">The sequence shown here is derived from an EMBL/GenBank/DDBJ whole genome shotgun (WGS) entry which is preliminary data.</text>
</comment>
<dbReference type="AlphaFoldDB" id="A0A2H1BTK1"/>
<evidence type="ECO:0000313" key="9">
    <source>
        <dbReference type="Proteomes" id="UP000230066"/>
    </source>
</evidence>
<protein>
    <submittedName>
        <fullName evidence="8">Kinesin protein</fullName>
    </submittedName>
</protein>
<accession>A0A2H1BTK1</accession>
<feature type="region of interest" description="Disordered" evidence="7">
    <location>
        <begin position="102"/>
        <end position="132"/>
    </location>
</feature>
<evidence type="ECO:0000256" key="3">
    <source>
        <dbReference type="ARBA" id="ARBA00022840"/>
    </source>
</evidence>
<feature type="compositionally biased region" description="Basic and acidic residues" evidence="7">
    <location>
        <begin position="116"/>
        <end position="132"/>
    </location>
</feature>
<keyword evidence="5" id="KW-0505">Motor protein</keyword>
<name>A0A2H1BTK1_FASHE</name>
<gene>
    <name evidence="8" type="ORF">D915_010303</name>
</gene>
<evidence type="ECO:0000256" key="2">
    <source>
        <dbReference type="ARBA" id="ARBA00022741"/>
    </source>
</evidence>
<dbReference type="InterPro" id="IPR036961">
    <property type="entry name" value="Kinesin_motor_dom_sf"/>
</dbReference>
<keyword evidence="4" id="KW-0963">Cytoplasm</keyword>
<evidence type="ECO:0000256" key="1">
    <source>
        <dbReference type="ARBA" id="ARBA00004245"/>
    </source>
</evidence>
<dbReference type="InterPro" id="IPR027417">
    <property type="entry name" value="P-loop_NTPase"/>
</dbReference>
<evidence type="ECO:0000256" key="4">
    <source>
        <dbReference type="ARBA" id="ARBA00023212"/>
    </source>
</evidence>
<dbReference type="GO" id="GO:0005524">
    <property type="term" value="F:ATP binding"/>
    <property type="evidence" value="ECO:0007669"/>
    <property type="project" value="UniProtKB-UniRule"/>
</dbReference>
<sequence>MSANLVKSLTSPSNTLNAEITSVCGGSYVISDSGIRSNVLQFPSEGTELWIDEQQELFCDRMMDRAGECSRSVPPSPTHGLRSKRVGRLLYCSTPAGRGRGIIANSRGQVSIRSSETNKSDSSHRNDDHNKECEHGLECNCYLSDSRCSITNSQSATASTRTGTEAADEQEASELSHASRTGSVVSLTRDHGRSVTNNGRKEVSERVRSQHRNDHKCPGPSEGTRRSESYTAVHNRSRSPPHTSSSRPPRAQTHDRLTKLETMNPVNDDYRNGWPAPIPFRFGLSSHATNQLTMDTISVFKYRIHYPNLMQWSYRFIRSYAKWQREGVIPPIASHSSQTESNNFVNEVLKKRAQKDKQIIKSNENYTKFHDSKPVSLTTTATTPSYALKNQLWKRRYYSLLNAVDFVYKDYQLLHYVSKESLFSFVSTPPVLPSNTVRSPGKYISNVWPVHAKDIQNLATVGADPAGYLSERITQVLVKRSNAEVENIEASFTWPCLFHISVAFLSDVMAQSRILRCDLDRRLAVYDRLIYVLSQAREQRAKLKVHMSRQRELLDSLTCNLCAIQKRFIGQSPPLDRPASVRDGLASDITSPFVECENVESERHHRLTKQNDQIKDAGRQPTGSDWNNTDYVQRRTEIYTEISNLERVLREEEVRRKRLHNRIQELTGNIRVFCRLRPDDNPHSGFFTEDDERGRYLRVSSNDKLLFCPDTLKDQIQERKSTIPFAYHGTRTLMSGPVPIGPVATPICGSSGAGNSYTTWNGAPKCFIFDRVFGPRATQAEVYREVDDLIVSCIDGYNVCIMAYGQTGSGKTYTMMGTEEEPGVNRRAVRSLFERCGRRKHWKYSIFVSIVEIYQEDVFDLLEDVDESVERGTGANNTPIQSQPSPTPGRARRKSGRDSSKWKQPLNQSAVPWNTWTGRGPPTYSTGLSYFTGKPLRRRGSVRILSDQLDGVVLQNLHERSVHDENEMLHYLHLAEKQRRVGSTRLNICSSRSHLVILLRVIGEHQFQMTTSRGTLTLADLAGSENVTKSGSTGERFLEAACINKSLSSLGRVFDALRRQQKPTYRETKLTYLLRPTLSGESKCLLFVALRTEPEHAEETWRAIHFGQGALQVVPGGGNGGGVSIPGVGNTVGDSDAPVDKLTGPESGPATFTYKPSGLTSPNALLHSIRSGASHRAKSRGKPKINARNSSSSNIVSFLPQSVYSMGPAITKRGWR</sequence>
<feature type="region of interest" description="Disordered" evidence="7">
    <location>
        <begin position="870"/>
        <end position="906"/>
    </location>
</feature>
<dbReference type="GO" id="GO:0003777">
    <property type="term" value="F:microtubule motor activity"/>
    <property type="evidence" value="ECO:0007669"/>
    <property type="project" value="InterPro"/>
</dbReference>
<evidence type="ECO:0000256" key="5">
    <source>
        <dbReference type="PROSITE-ProRule" id="PRU00283"/>
    </source>
</evidence>
<evidence type="ECO:0000256" key="7">
    <source>
        <dbReference type="SAM" id="MobiDB-lite"/>
    </source>
</evidence>
<dbReference type="InterPro" id="IPR031852">
    <property type="entry name" value="Vik1/Cik1_MT-bd"/>
</dbReference>
<dbReference type="InterPro" id="IPR027640">
    <property type="entry name" value="Kinesin-like_fam"/>
</dbReference>
<proteinExistence type="inferred from homology"/>
<dbReference type="PROSITE" id="PS50067">
    <property type="entry name" value="KINESIN_MOTOR_2"/>
    <property type="match status" value="1"/>
</dbReference>
<evidence type="ECO:0000313" key="8">
    <source>
        <dbReference type="EMBL" id="THD19052.1"/>
    </source>
</evidence>
<dbReference type="SMART" id="SM00129">
    <property type="entry name" value="KISc"/>
    <property type="match status" value="1"/>
</dbReference>
<feature type="coiled-coil region" evidence="6">
    <location>
        <begin position="642"/>
        <end position="669"/>
    </location>
</feature>
<dbReference type="EMBL" id="JXXN02007551">
    <property type="protein sequence ID" value="THD19052.1"/>
    <property type="molecule type" value="Genomic_DNA"/>
</dbReference>
<feature type="compositionally biased region" description="Low complexity" evidence="7">
    <location>
        <begin position="238"/>
        <end position="250"/>
    </location>
</feature>
<keyword evidence="4" id="KW-0206">Cytoskeleton</keyword>
<dbReference type="Proteomes" id="UP000230066">
    <property type="component" value="Unassembled WGS sequence"/>
</dbReference>
<keyword evidence="9" id="KW-1185">Reference proteome</keyword>
<feature type="binding site" evidence="5">
    <location>
        <begin position="805"/>
        <end position="812"/>
    </location>
    <ligand>
        <name>ATP</name>
        <dbReference type="ChEBI" id="CHEBI:30616"/>
    </ligand>
</feature>
<dbReference type="Pfam" id="PF00225">
    <property type="entry name" value="Kinesin"/>
    <property type="match status" value="1"/>
</dbReference>
<dbReference type="GO" id="GO:0015630">
    <property type="term" value="C:microtubule cytoskeleton"/>
    <property type="evidence" value="ECO:0007669"/>
    <property type="project" value="TreeGrafter"/>
</dbReference>
<feature type="compositionally biased region" description="Polar residues" evidence="7">
    <location>
        <begin position="176"/>
        <end position="186"/>
    </location>
</feature>
<dbReference type="Gene3D" id="3.40.850.10">
    <property type="entry name" value="Kinesin motor domain"/>
    <property type="match status" value="1"/>
</dbReference>
<evidence type="ECO:0000256" key="6">
    <source>
        <dbReference type="SAM" id="Coils"/>
    </source>
</evidence>
<dbReference type="PRINTS" id="PR00380">
    <property type="entry name" value="KINESINHEAVY"/>
</dbReference>
<keyword evidence="3 5" id="KW-0067">ATP-binding</keyword>
<dbReference type="Pfam" id="PF16796">
    <property type="entry name" value="Microtub_bd"/>
    <property type="match status" value="1"/>
</dbReference>
<dbReference type="GO" id="GO:0007018">
    <property type="term" value="P:microtubule-based movement"/>
    <property type="evidence" value="ECO:0007669"/>
    <property type="project" value="InterPro"/>
</dbReference>
<feature type="compositionally biased region" description="Basic and acidic residues" evidence="7">
    <location>
        <begin position="188"/>
        <end position="228"/>
    </location>
</feature>
<feature type="compositionally biased region" description="Polar residues" evidence="7">
    <location>
        <begin position="106"/>
        <end position="115"/>
    </location>
</feature>
<dbReference type="SUPFAM" id="SSF52540">
    <property type="entry name" value="P-loop containing nucleoside triphosphate hydrolases"/>
    <property type="match status" value="1"/>
</dbReference>
<organism evidence="8 9">
    <name type="scientific">Fasciola hepatica</name>
    <name type="common">Liver fluke</name>
    <dbReference type="NCBI Taxonomy" id="6192"/>
    <lineage>
        <taxon>Eukaryota</taxon>
        <taxon>Metazoa</taxon>
        <taxon>Spiralia</taxon>
        <taxon>Lophotrochozoa</taxon>
        <taxon>Platyhelminthes</taxon>
        <taxon>Trematoda</taxon>
        <taxon>Digenea</taxon>
        <taxon>Plagiorchiida</taxon>
        <taxon>Echinostomata</taxon>
        <taxon>Echinostomatoidea</taxon>
        <taxon>Fasciolidae</taxon>
        <taxon>Fasciola</taxon>
    </lineage>
</organism>
<reference evidence="8" key="1">
    <citation type="submission" date="2019-03" db="EMBL/GenBank/DDBJ databases">
        <title>Improved annotation for the trematode Fasciola hepatica.</title>
        <authorList>
            <person name="Choi Y.-J."/>
            <person name="Martin J."/>
            <person name="Mitreva M."/>
        </authorList>
    </citation>
    <scope>NUCLEOTIDE SEQUENCE [LARGE SCALE GENOMIC DNA]</scope>
</reference>
<keyword evidence="2 5" id="KW-0547">Nucleotide-binding</keyword>
<dbReference type="InterPro" id="IPR001752">
    <property type="entry name" value="Kinesin_motor_dom"/>
</dbReference>
<keyword evidence="6" id="KW-0175">Coiled coil</keyword>
<comment type="similarity">
    <text evidence="5">Belongs to the TRAFAC class myosin-kinesin ATPase superfamily. Kinesin family.</text>
</comment>
<comment type="subcellular location">
    <subcellularLocation>
        <location evidence="1">Cytoplasm</location>
        <location evidence="1">Cytoskeleton</location>
    </subcellularLocation>
</comment>
<dbReference type="PANTHER" id="PTHR47972">
    <property type="entry name" value="KINESIN-LIKE PROTEIN KLP-3"/>
    <property type="match status" value="1"/>
</dbReference>
<dbReference type="GO" id="GO:0008017">
    <property type="term" value="F:microtubule binding"/>
    <property type="evidence" value="ECO:0007669"/>
    <property type="project" value="InterPro"/>
</dbReference>
<feature type="compositionally biased region" description="Polar residues" evidence="7">
    <location>
        <begin position="874"/>
        <end position="884"/>
    </location>
</feature>
<dbReference type="PANTHER" id="PTHR47972:SF65">
    <property type="entry name" value="KINESIN-LIKE PROTEIN"/>
    <property type="match status" value="1"/>
</dbReference>
<feature type="region of interest" description="Disordered" evidence="7">
    <location>
        <begin position="156"/>
        <end position="258"/>
    </location>
</feature>